<dbReference type="AlphaFoldDB" id="A0A0C3KQE7"/>
<reference evidence="2 3" key="1">
    <citation type="submission" date="2014-04" db="EMBL/GenBank/DDBJ databases">
        <authorList>
            <consortium name="DOE Joint Genome Institute"/>
            <person name="Kuo A."/>
            <person name="Girlanda M."/>
            <person name="Perotto S."/>
            <person name="Kohler A."/>
            <person name="Nagy L.G."/>
            <person name="Floudas D."/>
            <person name="Copeland A."/>
            <person name="Barry K.W."/>
            <person name="Cichocki N."/>
            <person name="Veneault-Fourrey C."/>
            <person name="LaButti K."/>
            <person name="Lindquist E.A."/>
            <person name="Lipzen A."/>
            <person name="Lundell T."/>
            <person name="Morin E."/>
            <person name="Murat C."/>
            <person name="Sun H."/>
            <person name="Tunlid A."/>
            <person name="Henrissat B."/>
            <person name="Grigoriev I.V."/>
            <person name="Hibbett D.S."/>
            <person name="Martin F."/>
            <person name="Nordberg H.P."/>
            <person name="Cantor M.N."/>
            <person name="Hua S.X."/>
        </authorList>
    </citation>
    <scope>NUCLEOTIDE SEQUENCE [LARGE SCALE GENOMIC DNA]</scope>
    <source>
        <strain evidence="2 3">MUT 4182</strain>
    </source>
</reference>
<accession>A0A0C3KQE7</accession>
<dbReference type="EMBL" id="KN823080">
    <property type="protein sequence ID" value="KIO23613.1"/>
    <property type="molecule type" value="Genomic_DNA"/>
</dbReference>
<name>A0A0C3KQE7_9AGAM</name>
<feature type="region of interest" description="Disordered" evidence="1">
    <location>
        <begin position="23"/>
        <end position="68"/>
    </location>
</feature>
<dbReference type="HOGENOM" id="CLU_928106_0_0_1"/>
<feature type="compositionally biased region" description="Basic and acidic residues" evidence="1">
    <location>
        <begin position="44"/>
        <end position="59"/>
    </location>
</feature>
<protein>
    <submittedName>
        <fullName evidence="2">Uncharacterized protein</fullName>
    </submittedName>
</protein>
<evidence type="ECO:0000313" key="2">
    <source>
        <dbReference type="EMBL" id="KIO23613.1"/>
    </source>
</evidence>
<dbReference type="Proteomes" id="UP000054248">
    <property type="component" value="Unassembled WGS sequence"/>
</dbReference>
<reference evidence="3" key="2">
    <citation type="submission" date="2015-01" db="EMBL/GenBank/DDBJ databases">
        <title>Evolutionary Origins and Diversification of the Mycorrhizal Mutualists.</title>
        <authorList>
            <consortium name="DOE Joint Genome Institute"/>
            <consortium name="Mycorrhizal Genomics Consortium"/>
            <person name="Kohler A."/>
            <person name="Kuo A."/>
            <person name="Nagy L.G."/>
            <person name="Floudas D."/>
            <person name="Copeland A."/>
            <person name="Barry K.W."/>
            <person name="Cichocki N."/>
            <person name="Veneault-Fourrey C."/>
            <person name="LaButti K."/>
            <person name="Lindquist E.A."/>
            <person name="Lipzen A."/>
            <person name="Lundell T."/>
            <person name="Morin E."/>
            <person name="Murat C."/>
            <person name="Riley R."/>
            <person name="Ohm R."/>
            <person name="Sun H."/>
            <person name="Tunlid A."/>
            <person name="Henrissat B."/>
            <person name="Grigoriev I.V."/>
            <person name="Hibbett D.S."/>
            <person name="Martin F."/>
        </authorList>
    </citation>
    <scope>NUCLEOTIDE SEQUENCE [LARGE SCALE GENOMIC DNA]</scope>
    <source>
        <strain evidence="3">MUT 4182</strain>
    </source>
</reference>
<proteinExistence type="predicted"/>
<evidence type="ECO:0000313" key="3">
    <source>
        <dbReference type="Proteomes" id="UP000054248"/>
    </source>
</evidence>
<evidence type="ECO:0000256" key="1">
    <source>
        <dbReference type="SAM" id="MobiDB-lite"/>
    </source>
</evidence>
<feature type="region of interest" description="Disordered" evidence="1">
    <location>
        <begin position="124"/>
        <end position="191"/>
    </location>
</feature>
<gene>
    <name evidence="2" type="ORF">M407DRAFT_214233</name>
</gene>
<organism evidence="2 3">
    <name type="scientific">Tulasnella calospora MUT 4182</name>
    <dbReference type="NCBI Taxonomy" id="1051891"/>
    <lineage>
        <taxon>Eukaryota</taxon>
        <taxon>Fungi</taxon>
        <taxon>Dikarya</taxon>
        <taxon>Basidiomycota</taxon>
        <taxon>Agaricomycotina</taxon>
        <taxon>Agaricomycetes</taxon>
        <taxon>Cantharellales</taxon>
        <taxon>Tulasnellaceae</taxon>
        <taxon>Tulasnella</taxon>
    </lineage>
</organism>
<sequence length="300" mass="32752">MVTTRRKSAIDYKSASHGEMGVAGFVHNHDGPISATKKSLKRGARNEGERPHEEDENPRKKAKTSKTIGWKVGLSFDTTSYPQSTQVTASSQTPLMQSQLETKHNQLSSQPENFWNHALESKPATFQREGSSQSGLSCAMTEPASREPSPLLHEDRDPTLPVPVPQMPGSGGMLGRKEVEHASSPPTSPCSHALSMGLKERDFAYEDFPGKAEHQNALAAMKTARKAVQVPHTGYRLHPVLKSVMTLEIFNSHTQVQLPIPLRLPASLLWCWIEDHGVPEENSVAAPVSDSDGPDVEAVA</sequence>
<keyword evidence="3" id="KW-1185">Reference proteome</keyword>